<sequence>MGTFTAQILVGQKHSYDGGILNISHVLYLSENNRPAWVLVPMDIFSEHKEMVEKRVTWIPTVENMLEDALVMVGLYVLKDNKLRELTNQYLETEKDDFVELYDIPQHKRQELYNYVKTIEGSHKIMLSVFRGSTIANQLPVLEEFKNDIEVCTSVYTKEFSLWSKQYEISGHLDSK</sequence>
<name>A0A916S8Z5_9BACI</name>
<reference evidence="1" key="2">
    <citation type="submission" date="2020-09" db="EMBL/GenBank/DDBJ databases">
        <authorList>
            <person name="Sun Q."/>
            <person name="Zhou Y."/>
        </authorList>
    </citation>
    <scope>NUCLEOTIDE SEQUENCE</scope>
    <source>
        <strain evidence="1">CGMCC 1.12408</strain>
    </source>
</reference>
<dbReference type="EMBL" id="BMEY01000026">
    <property type="protein sequence ID" value="GGA90310.1"/>
    <property type="molecule type" value="Genomic_DNA"/>
</dbReference>
<evidence type="ECO:0000313" key="1">
    <source>
        <dbReference type="EMBL" id="GGA90310.1"/>
    </source>
</evidence>
<keyword evidence="2" id="KW-1185">Reference proteome</keyword>
<dbReference type="AlphaFoldDB" id="A0A916S8Z5"/>
<organism evidence="1 2">
    <name type="scientific">Ornithinibacillus halotolerans</name>
    <dbReference type="NCBI Taxonomy" id="1274357"/>
    <lineage>
        <taxon>Bacteria</taxon>
        <taxon>Bacillati</taxon>
        <taxon>Bacillota</taxon>
        <taxon>Bacilli</taxon>
        <taxon>Bacillales</taxon>
        <taxon>Bacillaceae</taxon>
        <taxon>Ornithinibacillus</taxon>
    </lineage>
</organism>
<dbReference type="Proteomes" id="UP000613512">
    <property type="component" value="Unassembled WGS sequence"/>
</dbReference>
<proteinExistence type="predicted"/>
<protein>
    <submittedName>
        <fullName evidence="1">Uncharacterized protein</fullName>
    </submittedName>
</protein>
<gene>
    <name evidence="1" type="ORF">GCM10008025_36090</name>
</gene>
<dbReference type="RefSeq" id="WP_188386076.1">
    <property type="nucleotide sequence ID" value="NZ_BMEY01000026.1"/>
</dbReference>
<reference evidence="1" key="1">
    <citation type="journal article" date="2014" name="Int. J. Syst. Evol. Microbiol.">
        <title>Complete genome sequence of Corynebacterium casei LMG S-19264T (=DSM 44701T), isolated from a smear-ripened cheese.</title>
        <authorList>
            <consortium name="US DOE Joint Genome Institute (JGI-PGF)"/>
            <person name="Walter F."/>
            <person name="Albersmeier A."/>
            <person name="Kalinowski J."/>
            <person name="Ruckert C."/>
        </authorList>
    </citation>
    <scope>NUCLEOTIDE SEQUENCE</scope>
    <source>
        <strain evidence="1">CGMCC 1.12408</strain>
    </source>
</reference>
<evidence type="ECO:0000313" key="2">
    <source>
        <dbReference type="Proteomes" id="UP000613512"/>
    </source>
</evidence>
<comment type="caution">
    <text evidence="1">The sequence shown here is derived from an EMBL/GenBank/DDBJ whole genome shotgun (WGS) entry which is preliminary data.</text>
</comment>
<accession>A0A916S8Z5</accession>